<dbReference type="Pfam" id="PF00534">
    <property type="entry name" value="Glycos_transf_1"/>
    <property type="match status" value="1"/>
</dbReference>
<dbReference type="InterPro" id="IPR001296">
    <property type="entry name" value="Glyco_trans_1"/>
</dbReference>
<evidence type="ECO:0000313" key="3">
    <source>
        <dbReference type="EMBL" id="ACB76034.1"/>
    </source>
</evidence>
<sequence>MSRLAIVISHPTQYYSPWFRWLAGAGWTLRVFYLWDFGVTRQHDPGFQAQLQWDLDLLSGYEHEFVPNTARHPGTARFFGLRNPSLSARLRAWRPDAVLVYGYGWWSQARLALTWRGSPLILRGDSTLLGRETPPPHRRRPQQWLTRLLLKRYQAFASVGIAHTRFLVAHGVARERIFLVPHCVDNDRWAAGAASAKEAGLAFRASLGIPASDRVVLFAGKFGAKKRPDLLIEAFQTAALAQTSLLMIGDGPLRTDLQARNRNANVFWAPFQNQLEMPHAFAAADLLVLPSHGPGETWGLIVNEAMASGLPCLVSTHVGCREDLISEDVTGWSFPAGDSAALAARLQHALSALETRRNELRAAIAQRIANYSYAAAAAGLRAAVAAAN</sequence>
<name>B1ZW20_OPITP</name>
<dbReference type="Gene3D" id="3.40.50.2000">
    <property type="entry name" value="Glycogen Phosphorylase B"/>
    <property type="match status" value="2"/>
</dbReference>
<accession>B1ZW20</accession>
<dbReference type="InterPro" id="IPR050194">
    <property type="entry name" value="Glycosyltransferase_grp1"/>
</dbReference>
<evidence type="ECO:0000313" key="4">
    <source>
        <dbReference type="Proteomes" id="UP000007013"/>
    </source>
</evidence>
<dbReference type="HOGENOM" id="CLU_009583_5_0_0"/>
<gene>
    <name evidence="3" type="ordered locus">Oter_2753</name>
</gene>
<evidence type="ECO:0000259" key="1">
    <source>
        <dbReference type="Pfam" id="PF00534"/>
    </source>
</evidence>
<dbReference type="GO" id="GO:0016757">
    <property type="term" value="F:glycosyltransferase activity"/>
    <property type="evidence" value="ECO:0007669"/>
    <property type="project" value="InterPro"/>
</dbReference>
<dbReference type="PANTHER" id="PTHR45947:SF3">
    <property type="entry name" value="SULFOQUINOVOSYL TRANSFERASE SQD2"/>
    <property type="match status" value="1"/>
</dbReference>
<dbReference type="AlphaFoldDB" id="B1ZW20"/>
<keyword evidence="4" id="KW-1185">Reference proteome</keyword>
<reference evidence="3 4" key="1">
    <citation type="journal article" date="2011" name="J. Bacteriol.">
        <title>Genome sequence of the verrucomicrobium Opitutus terrae PB90-1, an abundant inhabitant of rice paddy soil ecosystems.</title>
        <authorList>
            <person name="van Passel M.W."/>
            <person name="Kant R."/>
            <person name="Palva A."/>
            <person name="Copeland A."/>
            <person name="Lucas S."/>
            <person name="Lapidus A."/>
            <person name="Glavina del Rio T."/>
            <person name="Pitluck S."/>
            <person name="Goltsman E."/>
            <person name="Clum A."/>
            <person name="Sun H."/>
            <person name="Schmutz J."/>
            <person name="Larimer F.W."/>
            <person name="Land M.L."/>
            <person name="Hauser L."/>
            <person name="Kyrpides N."/>
            <person name="Mikhailova N."/>
            <person name="Richardson P.P."/>
            <person name="Janssen P.H."/>
            <person name="de Vos W.M."/>
            <person name="Smidt H."/>
        </authorList>
    </citation>
    <scope>NUCLEOTIDE SEQUENCE [LARGE SCALE GENOMIC DNA]</scope>
    <source>
        <strain evidence="4">DSM 11246 / JCM 15787 / PB90-1</strain>
    </source>
</reference>
<dbReference type="SUPFAM" id="SSF53756">
    <property type="entry name" value="UDP-Glycosyltransferase/glycogen phosphorylase"/>
    <property type="match status" value="1"/>
</dbReference>
<keyword evidence="3" id="KW-0808">Transferase</keyword>
<dbReference type="InterPro" id="IPR028098">
    <property type="entry name" value="Glyco_trans_4-like_N"/>
</dbReference>
<dbReference type="Proteomes" id="UP000007013">
    <property type="component" value="Chromosome"/>
</dbReference>
<dbReference type="RefSeq" id="WP_012375569.1">
    <property type="nucleotide sequence ID" value="NC_010571.1"/>
</dbReference>
<organism evidence="3 4">
    <name type="scientific">Opitutus terrae (strain DSM 11246 / JCM 15787 / PB90-1)</name>
    <dbReference type="NCBI Taxonomy" id="452637"/>
    <lineage>
        <taxon>Bacteria</taxon>
        <taxon>Pseudomonadati</taxon>
        <taxon>Verrucomicrobiota</taxon>
        <taxon>Opitutia</taxon>
        <taxon>Opitutales</taxon>
        <taxon>Opitutaceae</taxon>
        <taxon>Opitutus</taxon>
    </lineage>
</organism>
<dbReference type="Pfam" id="PF13439">
    <property type="entry name" value="Glyco_transf_4"/>
    <property type="match status" value="1"/>
</dbReference>
<dbReference type="OrthoDB" id="9795068at2"/>
<dbReference type="EMBL" id="CP001032">
    <property type="protein sequence ID" value="ACB76034.1"/>
    <property type="molecule type" value="Genomic_DNA"/>
</dbReference>
<dbReference type="PANTHER" id="PTHR45947">
    <property type="entry name" value="SULFOQUINOVOSYL TRANSFERASE SQD2"/>
    <property type="match status" value="1"/>
</dbReference>
<dbReference type="CDD" id="cd03801">
    <property type="entry name" value="GT4_PimA-like"/>
    <property type="match status" value="1"/>
</dbReference>
<evidence type="ECO:0000259" key="2">
    <source>
        <dbReference type="Pfam" id="PF13439"/>
    </source>
</evidence>
<protein>
    <submittedName>
        <fullName evidence="3">Glycosyl transferase group 1</fullName>
    </submittedName>
</protein>
<feature type="domain" description="Glycosyltransferase subfamily 4-like N-terminal" evidence="2">
    <location>
        <begin position="20"/>
        <end position="188"/>
    </location>
</feature>
<dbReference type="CAZy" id="GT4">
    <property type="family name" value="Glycosyltransferase Family 4"/>
</dbReference>
<dbReference type="eggNOG" id="COG0438">
    <property type="taxonomic scope" value="Bacteria"/>
</dbReference>
<dbReference type="STRING" id="452637.Oter_2753"/>
<feature type="domain" description="Glycosyl transferase family 1" evidence="1">
    <location>
        <begin position="203"/>
        <end position="358"/>
    </location>
</feature>
<proteinExistence type="predicted"/>
<dbReference type="KEGG" id="ote:Oter_2753"/>